<reference evidence="2" key="1">
    <citation type="submission" date="2020-06" db="EMBL/GenBank/DDBJ databases">
        <title>WGS assembly of Ceratodon purpureus strain R40.</title>
        <authorList>
            <person name="Carey S.B."/>
            <person name="Jenkins J."/>
            <person name="Shu S."/>
            <person name="Lovell J.T."/>
            <person name="Sreedasyam A."/>
            <person name="Maumus F."/>
            <person name="Tiley G.P."/>
            <person name="Fernandez-Pozo N."/>
            <person name="Barry K."/>
            <person name="Chen C."/>
            <person name="Wang M."/>
            <person name="Lipzen A."/>
            <person name="Daum C."/>
            <person name="Saski C.A."/>
            <person name="Payton A.C."/>
            <person name="Mcbreen J.C."/>
            <person name="Conrad R.E."/>
            <person name="Kollar L.M."/>
            <person name="Olsson S."/>
            <person name="Huttunen S."/>
            <person name="Landis J.B."/>
            <person name="Wickett N.J."/>
            <person name="Johnson M.G."/>
            <person name="Rensing S.A."/>
            <person name="Grimwood J."/>
            <person name="Schmutz J."/>
            <person name="Mcdaniel S.F."/>
        </authorList>
    </citation>
    <scope>NUCLEOTIDE SEQUENCE</scope>
    <source>
        <strain evidence="2">R40</strain>
    </source>
</reference>
<accession>A0A8T0I7D9</accession>
<dbReference type="EMBL" id="CM026424">
    <property type="protein sequence ID" value="KAG0578869.1"/>
    <property type="molecule type" value="Genomic_DNA"/>
</dbReference>
<evidence type="ECO:0000313" key="3">
    <source>
        <dbReference type="Proteomes" id="UP000822688"/>
    </source>
</evidence>
<proteinExistence type="predicted"/>
<gene>
    <name evidence="2" type="ORF">KC19_4G055700</name>
</gene>
<comment type="caution">
    <text evidence="2">The sequence shown here is derived from an EMBL/GenBank/DDBJ whole genome shotgun (WGS) entry which is preliminary data.</text>
</comment>
<sequence>MATASSPTPMPMPMPRRRARRGEERRGASSCHPSFLLWSCGVAFSFPGCKVASRWHSEAAALAVPGASEEGSAHAPPGICASYARFFSRGRLLGAWDRMLPQLRCEADAGMSGNT</sequence>
<dbReference type="Proteomes" id="UP000822688">
    <property type="component" value="Chromosome 4"/>
</dbReference>
<feature type="region of interest" description="Disordered" evidence="1">
    <location>
        <begin position="1"/>
        <end position="26"/>
    </location>
</feature>
<protein>
    <submittedName>
        <fullName evidence="2">Uncharacterized protein</fullName>
    </submittedName>
</protein>
<name>A0A8T0I7D9_CERPU</name>
<dbReference type="AlphaFoldDB" id="A0A8T0I7D9"/>
<organism evidence="2 3">
    <name type="scientific">Ceratodon purpureus</name>
    <name type="common">Fire moss</name>
    <name type="synonym">Dicranum purpureum</name>
    <dbReference type="NCBI Taxonomy" id="3225"/>
    <lineage>
        <taxon>Eukaryota</taxon>
        <taxon>Viridiplantae</taxon>
        <taxon>Streptophyta</taxon>
        <taxon>Embryophyta</taxon>
        <taxon>Bryophyta</taxon>
        <taxon>Bryophytina</taxon>
        <taxon>Bryopsida</taxon>
        <taxon>Dicranidae</taxon>
        <taxon>Pseudoditrichales</taxon>
        <taxon>Ditrichaceae</taxon>
        <taxon>Ceratodon</taxon>
    </lineage>
</organism>
<evidence type="ECO:0000313" key="2">
    <source>
        <dbReference type="EMBL" id="KAG0578869.1"/>
    </source>
</evidence>
<evidence type="ECO:0000256" key="1">
    <source>
        <dbReference type="SAM" id="MobiDB-lite"/>
    </source>
</evidence>
<keyword evidence="3" id="KW-1185">Reference proteome</keyword>